<reference evidence="8 9" key="1">
    <citation type="submission" date="2016-04" db="EMBL/GenBank/DDBJ databases">
        <title>ATOL: Assembling a taxonomically balanced genome-scale reconstruction of the evolutionary history of the Enterobacteriaceae.</title>
        <authorList>
            <person name="Plunkett G.III."/>
            <person name="Neeno-Eckwall E.C."/>
            <person name="Glasner J.D."/>
            <person name="Perna N.T."/>
        </authorList>
    </citation>
    <scope>NUCLEOTIDE SEQUENCE [LARGE SCALE GENOMIC DNA]</scope>
    <source>
        <strain evidence="8 9">ATCC 35613</strain>
    </source>
</reference>
<protein>
    <recommendedName>
        <fullName evidence="2">Thiol:disulfide interchange protein DsbA</fullName>
    </recommendedName>
</protein>
<evidence type="ECO:0000313" key="8">
    <source>
        <dbReference type="EMBL" id="OAT52356.1"/>
    </source>
</evidence>
<dbReference type="SUPFAM" id="SSF52833">
    <property type="entry name" value="Thioredoxin-like"/>
    <property type="match status" value="1"/>
</dbReference>
<gene>
    <name evidence="8" type="ORF">M998_1565</name>
</gene>
<name>A0A1B7JWT7_9GAMM</name>
<evidence type="ECO:0000256" key="3">
    <source>
        <dbReference type="ARBA" id="ARBA00022729"/>
    </source>
</evidence>
<keyword evidence="4" id="KW-1015">Disulfide bond</keyword>
<sequence length="239" mass="27739">MYLQLLMELMGMNTRFKPITIIIYTLFVIITSSLMTVLFYHIFVFNTFSNNDIQDSSFIEFNNEQVLSSPIKESNSIIEIFSYGCHYCAISDKNVSQFAKNLPEGTTFKAIHLNTKNGDGLAAYAVVFATLEEMGIESQFRSSLYDSVINNKIELTKKEVLKDWLKQHNIDTKVYFEISQSSAVKERLKYMTEITNYYQITGTPAFIINKRYVVYQDRDFPEFTAYMIELLEKSHKESP</sequence>
<dbReference type="InterPro" id="IPR023205">
    <property type="entry name" value="DsbA/DsbL"/>
</dbReference>
<evidence type="ECO:0000256" key="5">
    <source>
        <dbReference type="ARBA" id="ARBA00023284"/>
    </source>
</evidence>
<comment type="caution">
    <text evidence="8">The sequence shown here is derived from an EMBL/GenBank/DDBJ whole genome shotgun (WGS) entry which is preliminary data.</text>
</comment>
<dbReference type="PANTHER" id="PTHR35891:SF3">
    <property type="entry name" value="THIOL:DISULFIDE INTERCHANGE PROTEIN DSBL"/>
    <property type="match status" value="1"/>
</dbReference>
<dbReference type="AlphaFoldDB" id="A0A1B7JWT7"/>
<keyword evidence="6" id="KW-0472">Membrane</keyword>
<evidence type="ECO:0000256" key="6">
    <source>
        <dbReference type="SAM" id="Phobius"/>
    </source>
</evidence>
<dbReference type="RefSeq" id="WP_231906703.1">
    <property type="nucleotide sequence ID" value="NZ_LXEW01000023.1"/>
</dbReference>
<dbReference type="Pfam" id="PF01323">
    <property type="entry name" value="DSBA"/>
    <property type="match status" value="1"/>
</dbReference>
<organism evidence="8 9">
    <name type="scientific">Providencia heimbachae ATCC 35613</name>
    <dbReference type="NCBI Taxonomy" id="1354272"/>
    <lineage>
        <taxon>Bacteria</taxon>
        <taxon>Pseudomonadati</taxon>
        <taxon>Pseudomonadota</taxon>
        <taxon>Gammaproteobacteria</taxon>
        <taxon>Enterobacterales</taxon>
        <taxon>Morganellaceae</taxon>
        <taxon>Providencia</taxon>
    </lineage>
</organism>
<dbReference type="PANTHER" id="PTHR35891">
    <property type="entry name" value="THIOL:DISULFIDE INTERCHANGE PROTEIN DSBA"/>
    <property type="match status" value="1"/>
</dbReference>
<keyword evidence="5" id="KW-0676">Redox-active center</keyword>
<dbReference type="InterPro" id="IPR050824">
    <property type="entry name" value="Thiol_disulfide_DsbA"/>
</dbReference>
<keyword evidence="6" id="KW-1133">Transmembrane helix</keyword>
<evidence type="ECO:0000256" key="4">
    <source>
        <dbReference type="ARBA" id="ARBA00023157"/>
    </source>
</evidence>
<dbReference type="GO" id="GO:0016491">
    <property type="term" value="F:oxidoreductase activity"/>
    <property type="evidence" value="ECO:0007669"/>
    <property type="project" value="InterPro"/>
</dbReference>
<feature type="transmembrane region" description="Helical" evidence="6">
    <location>
        <begin position="21"/>
        <end position="43"/>
    </location>
</feature>
<dbReference type="InterPro" id="IPR036249">
    <property type="entry name" value="Thioredoxin-like_sf"/>
</dbReference>
<comment type="similarity">
    <text evidence="1">Belongs to the thioredoxin family. DsbA subfamily.</text>
</comment>
<proteinExistence type="inferred from homology"/>
<dbReference type="Proteomes" id="UP000078224">
    <property type="component" value="Unassembled WGS sequence"/>
</dbReference>
<keyword evidence="3" id="KW-0732">Signal</keyword>
<dbReference type="PATRIC" id="fig|1354272.4.peg.1591"/>
<dbReference type="CDD" id="cd03019">
    <property type="entry name" value="DsbA_DsbA"/>
    <property type="match status" value="1"/>
</dbReference>
<dbReference type="InterPro" id="IPR001853">
    <property type="entry name" value="DSBA-like_thioredoxin_dom"/>
</dbReference>
<feature type="domain" description="DSBA-like thioredoxin" evidence="7">
    <location>
        <begin position="90"/>
        <end position="214"/>
    </location>
</feature>
<evidence type="ECO:0000313" key="9">
    <source>
        <dbReference type="Proteomes" id="UP000078224"/>
    </source>
</evidence>
<evidence type="ECO:0000259" key="7">
    <source>
        <dbReference type="Pfam" id="PF01323"/>
    </source>
</evidence>
<evidence type="ECO:0000256" key="1">
    <source>
        <dbReference type="ARBA" id="ARBA00005791"/>
    </source>
</evidence>
<dbReference type="Gene3D" id="3.40.30.10">
    <property type="entry name" value="Glutaredoxin"/>
    <property type="match status" value="1"/>
</dbReference>
<evidence type="ECO:0000256" key="2">
    <source>
        <dbReference type="ARBA" id="ARBA00013831"/>
    </source>
</evidence>
<keyword evidence="6" id="KW-0812">Transmembrane</keyword>
<dbReference type="EMBL" id="LXEW01000023">
    <property type="protein sequence ID" value="OAT52356.1"/>
    <property type="molecule type" value="Genomic_DNA"/>
</dbReference>
<keyword evidence="9" id="KW-1185">Reference proteome</keyword>
<accession>A0A1B7JWT7</accession>